<dbReference type="Gene3D" id="2.70.98.20">
    <property type="entry name" value="Copper amine oxidase, catalytic domain"/>
    <property type="match status" value="1"/>
</dbReference>
<dbReference type="SUPFAM" id="SSF54416">
    <property type="entry name" value="Amine oxidase N-terminal region"/>
    <property type="match status" value="2"/>
</dbReference>
<reference evidence="11 12" key="1">
    <citation type="submission" date="2021-05" db="EMBL/GenBank/DDBJ databases">
        <title>Genome Assembly of Synthetic Allotetraploid Brassica napus Reveals Homoeologous Exchanges between Subgenomes.</title>
        <authorList>
            <person name="Davis J.T."/>
        </authorList>
    </citation>
    <scope>NUCLEOTIDE SEQUENCE [LARGE SCALE GENOMIC DNA]</scope>
    <source>
        <strain evidence="12">cv. Da-Ae</strain>
        <tissue evidence="11">Seedling</tissue>
    </source>
</reference>
<feature type="domain" description="Copper amine oxidase N3-terminal" evidence="10">
    <location>
        <begin position="529"/>
        <end position="626"/>
    </location>
</feature>
<evidence type="ECO:0000259" key="9">
    <source>
        <dbReference type="Pfam" id="PF02727"/>
    </source>
</evidence>
<evidence type="ECO:0000256" key="2">
    <source>
        <dbReference type="ARBA" id="ARBA00022723"/>
    </source>
</evidence>
<accession>A0ABQ8BDE5</accession>
<dbReference type="SUPFAM" id="SSF49998">
    <property type="entry name" value="Amine oxidase catalytic domain"/>
    <property type="match status" value="1"/>
</dbReference>
<feature type="domain" description="Survival protein SurE-like phosphatase/nucleotidase" evidence="8">
    <location>
        <begin position="69"/>
        <end position="133"/>
    </location>
</feature>
<dbReference type="PROSITE" id="PS01164">
    <property type="entry name" value="COPPER_AMINE_OXID_1"/>
    <property type="match status" value="1"/>
</dbReference>
<proteinExistence type="inferred from homology"/>
<dbReference type="Pfam" id="PF01975">
    <property type="entry name" value="SurE"/>
    <property type="match status" value="1"/>
</dbReference>
<feature type="domain" description="Copper amine oxidase N2-terminal" evidence="9">
    <location>
        <begin position="458"/>
        <end position="522"/>
    </location>
</feature>
<dbReference type="Pfam" id="PF02727">
    <property type="entry name" value="Cu_amine_oxidN2"/>
    <property type="match status" value="1"/>
</dbReference>
<dbReference type="InterPro" id="IPR016182">
    <property type="entry name" value="Cu_amine_oxidase_N-reg"/>
</dbReference>
<dbReference type="EC" id="1.4.3.-" evidence="6"/>
<dbReference type="InterPro" id="IPR036523">
    <property type="entry name" value="SurE-like_sf"/>
</dbReference>
<evidence type="ECO:0000259" key="10">
    <source>
        <dbReference type="Pfam" id="PF02728"/>
    </source>
</evidence>
<comment type="PTM">
    <text evidence="6">Topaquinone (TPQ) is generated by copper-dependent autoxidation of a specific tyrosyl residue.</text>
</comment>
<dbReference type="PANTHER" id="PTHR10638:SF40">
    <property type="entry name" value="PRIMARY AMINE OXIDASE 1"/>
    <property type="match status" value="1"/>
</dbReference>
<evidence type="ECO:0000256" key="5">
    <source>
        <dbReference type="ARBA" id="ARBA00023008"/>
    </source>
</evidence>
<evidence type="ECO:0000256" key="6">
    <source>
        <dbReference type="RuleBase" id="RU000672"/>
    </source>
</evidence>
<keyword evidence="12" id="KW-1185">Reference proteome</keyword>
<dbReference type="InterPro" id="IPR036460">
    <property type="entry name" value="Cu_amine_oxidase_C_sf"/>
</dbReference>
<dbReference type="Gene3D" id="3.40.1210.10">
    <property type="entry name" value="Survival protein SurE-like phosphatase/nucleotidase"/>
    <property type="match status" value="2"/>
</dbReference>
<dbReference type="InterPro" id="IPR015800">
    <property type="entry name" value="Cu_amine_oxidase_N2"/>
</dbReference>
<dbReference type="EMBL" id="JAGKQM010000011">
    <property type="protein sequence ID" value="KAH0902820.1"/>
    <property type="molecule type" value="Genomic_DNA"/>
</dbReference>
<keyword evidence="5 6" id="KW-0186">Copper</keyword>
<gene>
    <name evidence="11" type="ORF">HID58_042323</name>
</gene>
<keyword evidence="2 6" id="KW-0479">Metal-binding</keyword>
<dbReference type="InterPro" id="IPR002828">
    <property type="entry name" value="SurE-like_Pase/nucleotidase"/>
</dbReference>
<dbReference type="SUPFAM" id="SSF64167">
    <property type="entry name" value="SurE-like"/>
    <property type="match status" value="1"/>
</dbReference>
<organism evidence="11 12">
    <name type="scientific">Brassica napus</name>
    <name type="common">Rape</name>
    <dbReference type="NCBI Taxonomy" id="3708"/>
    <lineage>
        <taxon>Eukaryota</taxon>
        <taxon>Viridiplantae</taxon>
        <taxon>Streptophyta</taxon>
        <taxon>Embryophyta</taxon>
        <taxon>Tracheophyta</taxon>
        <taxon>Spermatophyta</taxon>
        <taxon>Magnoliopsida</taxon>
        <taxon>eudicotyledons</taxon>
        <taxon>Gunneridae</taxon>
        <taxon>Pentapetalae</taxon>
        <taxon>rosids</taxon>
        <taxon>malvids</taxon>
        <taxon>Brassicales</taxon>
        <taxon>Brassicaceae</taxon>
        <taxon>Brassiceae</taxon>
        <taxon>Brassica</taxon>
    </lineage>
</organism>
<dbReference type="InterPro" id="IPR015802">
    <property type="entry name" value="Cu_amine_oxidase_N3"/>
</dbReference>
<keyword evidence="3 6" id="KW-0801">TPQ</keyword>
<name>A0ABQ8BDE5_BRANA</name>
<evidence type="ECO:0000259" key="8">
    <source>
        <dbReference type="Pfam" id="PF01975"/>
    </source>
</evidence>
<dbReference type="InterPro" id="IPR015798">
    <property type="entry name" value="Cu_amine_oxidase_C"/>
</dbReference>
<evidence type="ECO:0000256" key="1">
    <source>
        <dbReference type="ARBA" id="ARBA00007983"/>
    </source>
</evidence>
<evidence type="ECO:0000256" key="3">
    <source>
        <dbReference type="ARBA" id="ARBA00022772"/>
    </source>
</evidence>
<evidence type="ECO:0000313" key="12">
    <source>
        <dbReference type="Proteomes" id="UP000824890"/>
    </source>
</evidence>
<dbReference type="InterPro" id="IPR000269">
    <property type="entry name" value="Cu_amine_oxidase"/>
</dbReference>
<dbReference type="InterPro" id="IPR049948">
    <property type="entry name" value="Cu_Am_ox_TPQ-bd"/>
</dbReference>
<protein>
    <recommendedName>
        <fullName evidence="6">Amine oxidase</fullName>
        <ecNumber evidence="6">1.4.3.-</ecNumber>
    </recommendedName>
</protein>
<dbReference type="Proteomes" id="UP000824890">
    <property type="component" value="Unassembled WGS sequence"/>
</dbReference>
<comment type="cofactor">
    <cofactor evidence="6">
        <name>Cu cation</name>
        <dbReference type="ChEBI" id="CHEBI:23378"/>
    </cofactor>
    <text evidence="6">Contains 1 topaquinone per subunit.</text>
</comment>
<evidence type="ECO:0000313" key="11">
    <source>
        <dbReference type="EMBL" id="KAH0902820.1"/>
    </source>
</evidence>
<comment type="similarity">
    <text evidence="1 6">Belongs to the copper/topaquinone oxidase family.</text>
</comment>
<feature type="domain" description="Copper amine oxidase catalytic" evidence="7">
    <location>
        <begin position="649"/>
        <end position="1059"/>
    </location>
</feature>
<dbReference type="Gene3D" id="3.10.450.40">
    <property type="match status" value="2"/>
</dbReference>
<dbReference type="Pfam" id="PF02728">
    <property type="entry name" value="Cu_amine_oxidN3"/>
    <property type="match status" value="1"/>
</dbReference>
<keyword evidence="4 6" id="KW-0560">Oxidoreductase</keyword>
<dbReference type="Pfam" id="PF01179">
    <property type="entry name" value="Cu_amine_oxid"/>
    <property type="match status" value="1"/>
</dbReference>
<dbReference type="PANTHER" id="PTHR10638">
    <property type="entry name" value="COPPER AMINE OXIDASE"/>
    <property type="match status" value="1"/>
</dbReference>
<comment type="caution">
    <text evidence="11">The sequence shown here is derived from an EMBL/GenBank/DDBJ whole genome shotgun (WGS) entry which is preliminary data.</text>
</comment>
<evidence type="ECO:0000259" key="7">
    <source>
        <dbReference type="Pfam" id="PF01179"/>
    </source>
</evidence>
<sequence length="1061" mass="120341">MLIAMELNGEARISGERPIITIAHGLRALVRVLVSTNLYDVRVCAPDSYFWFWFWFCVRDFVTFGDIFREKSAVSHSIIWSRPLTAQRVEIDGAEAYAEPLRIGLGLSEALFPSLPDLVLSGINVGSNCGYNMYGLLLALVKRSSMMCLLPPYNLFLLCLCHQQNSPKKCFLNIDLPTDIANHKGYKLTTQGKSLTKMGWIQVEKEAQGAKMLSTMSMETDSGVVSDNTTPHLLIIIHKIAICSRERTMVVEEGTDLHFLQEGFITVTPIGALSQVDVDCQNYYKEETLLKKEIVDKMVIFSEEKELNGKQAAGMVTDLAGEAQFRLDDRRRPQNGMDICREMDRRSRKATLMKNSDCNRREIQRFGEPPRKCSAENQIGELANPVEMKNKRSGRRIELWKKARRWRPEGSPTSRCGGCKHTNTYPNFSPTMCFQPWPTFPPTRSLNPPRNQQNKLHRTLKDLTFHYLDLEEPNKTHVLQWLSSKKPPQPPRRRSLVVVRAGGQTHELIIDLTSGKIASSRIYTGHGFPSFTFIELFKASKLPLTYPSFKKSILDRSLNISEVSCIPFSVGWYGETITRREVKASCFYRDGSVNVFTRPIEGITITIDVDSMKVVKYSDRFRKPIPDKEGNDFRTKHKPFPFSCNVSDTGFKILGNKIKWANWKFHVGFTARAGITISTASVLDTRTKRFRRVMYRGHLSETFVPYMDPTYDWYFRTFMDIGEFGFGRSAVNLQPLIDCPQNAASLDGYVAGPDGAAQRMSNVMCVFEKNGYGASFRHTEINVPGQVITSGEADISLVVRMVATLGNYDYIVDWEFKKNGAIRVGVDLTGVLEVKATSYTSNEQITKNTYGTLVAKNTIAINHDHYLTYYLDLDIDGNGNSLVKAKLKTVRVTDVHNKTSSPRKSYWTVVKETAKTEADGRVRLGSEAVELLIVNPQKKTKIGNTVGYRLIPEHLPVTSLLTDDDYPEIRASYTKYPVWVTAYNRSEKWAGGFYSDRSRGDDGLAVWSSRNREIENKDIVMWYNVGFHHIPYQEDFPVMPTLHGGFTLRPSNFFDNDPLIA</sequence>
<evidence type="ECO:0000256" key="4">
    <source>
        <dbReference type="ARBA" id="ARBA00023002"/>
    </source>
</evidence>